<feature type="transmembrane region" description="Helical" evidence="7">
    <location>
        <begin position="346"/>
        <end position="365"/>
    </location>
</feature>
<dbReference type="Proteomes" id="UP001524473">
    <property type="component" value="Unassembled WGS sequence"/>
</dbReference>
<feature type="transmembrane region" description="Helical" evidence="7">
    <location>
        <begin position="427"/>
        <end position="444"/>
    </location>
</feature>
<keyword evidence="3" id="KW-0813">Transport</keyword>
<evidence type="ECO:0000256" key="6">
    <source>
        <dbReference type="ARBA" id="ARBA00023136"/>
    </source>
</evidence>
<feature type="transmembrane region" description="Helical" evidence="7">
    <location>
        <begin position="182"/>
        <end position="203"/>
    </location>
</feature>
<dbReference type="EMBL" id="JANFZH010000002">
    <property type="protein sequence ID" value="MCQ4838658.1"/>
    <property type="molecule type" value="Genomic_DNA"/>
</dbReference>
<accession>A0ABT1RVG0</accession>
<keyword evidence="5 7" id="KW-1133">Transmembrane helix</keyword>
<comment type="similarity">
    <text evidence="2">Belongs to the nucleobase:cation symporter-2 (NCS2) (TC 2.A.40) family.</text>
</comment>
<evidence type="ECO:0000256" key="2">
    <source>
        <dbReference type="ARBA" id="ARBA00008821"/>
    </source>
</evidence>
<name>A0ABT1RVG0_9FIRM</name>
<evidence type="ECO:0000256" key="5">
    <source>
        <dbReference type="ARBA" id="ARBA00022989"/>
    </source>
</evidence>
<comment type="subcellular location">
    <subcellularLocation>
        <location evidence="1">Membrane</location>
        <topology evidence="1">Multi-pass membrane protein</topology>
    </subcellularLocation>
</comment>
<sequence>MNVFSKINRFLFPYAGEYEKLGAKKSLALGFQHAFAMSCATILVPLLTGLDVGVALFCAGIGTLIFHLCTGGRMPTFLGSSFAFISALCGVIGNSSFGATKDEQISAAMGGIIVAGAFYLVLSLIIKIFGKGLIDHLFPPVVRGVGITLIGLNLASTAISNIQTQYGPDGGALAVFGEGYDMTTYIWAWVLAGVVCLLAVFLSSVGKGMVKMSSIVISLVTGYVLALLVTKTGIAPAALMDTSVIASYSWIQAPHFVLPSFNITAIGMIAPIAIVTCVEHVGDVYANGAVVGKKFTEKPGLHRTMLGDGLATVFAGLVGGPPNTTYSENTAVLAATGNYNPASLRVAALIAILISFFGKGIGVIQSVPNSVLGGACIVLYGMIASVGLRTLVENHVDFTKNRNLCIAAVMLVLAIGGAVIGNSTFSFSNIGLGIIVGIILNLIIPNTEKDGKGLVPHVVKEEEVLPERGDADR</sequence>
<comment type="caution">
    <text evidence="8">The sequence shown here is derived from an EMBL/GenBank/DDBJ whole genome shotgun (WGS) entry which is preliminary data.</text>
</comment>
<reference evidence="8 9" key="1">
    <citation type="submission" date="2022-06" db="EMBL/GenBank/DDBJ databases">
        <title>Isolation of gut microbiota from human fecal samples.</title>
        <authorList>
            <person name="Pamer E.G."/>
            <person name="Barat B."/>
            <person name="Waligurski E."/>
            <person name="Medina S."/>
            <person name="Paddock L."/>
            <person name="Mostad J."/>
        </authorList>
    </citation>
    <scope>NUCLEOTIDE SEQUENCE [LARGE SCALE GENOMIC DNA]</scope>
    <source>
        <strain evidence="8 9">DFI.9.73</strain>
    </source>
</reference>
<dbReference type="PROSITE" id="PS01116">
    <property type="entry name" value="XANTH_URACIL_PERMASE"/>
    <property type="match status" value="1"/>
</dbReference>
<dbReference type="NCBIfam" id="TIGR00801">
    <property type="entry name" value="ncs2"/>
    <property type="match status" value="1"/>
</dbReference>
<dbReference type="InterPro" id="IPR006043">
    <property type="entry name" value="NCS2"/>
</dbReference>
<evidence type="ECO:0000313" key="8">
    <source>
        <dbReference type="EMBL" id="MCQ4838658.1"/>
    </source>
</evidence>
<dbReference type="Pfam" id="PF00860">
    <property type="entry name" value="Xan_ur_permease"/>
    <property type="match status" value="1"/>
</dbReference>
<feature type="transmembrane region" description="Helical" evidence="7">
    <location>
        <begin position="105"/>
        <end position="129"/>
    </location>
</feature>
<keyword evidence="9" id="KW-1185">Reference proteome</keyword>
<keyword evidence="6 7" id="KW-0472">Membrane</keyword>
<gene>
    <name evidence="8" type="ORF">NE695_01865</name>
</gene>
<feature type="transmembrane region" description="Helical" evidence="7">
    <location>
        <begin position="256"/>
        <end position="278"/>
    </location>
</feature>
<feature type="transmembrane region" description="Helical" evidence="7">
    <location>
        <begin position="52"/>
        <end position="70"/>
    </location>
</feature>
<evidence type="ECO:0000256" key="3">
    <source>
        <dbReference type="ARBA" id="ARBA00022448"/>
    </source>
</evidence>
<evidence type="ECO:0000256" key="7">
    <source>
        <dbReference type="SAM" id="Phobius"/>
    </source>
</evidence>
<proteinExistence type="inferred from homology"/>
<feature type="transmembrane region" description="Helical" evidence="7">
    <location>
        <begin position="404"/>
        <end position="421"/>
    </location>
</feature>
<feature type="transmembrane region" description="Helical" evidence="7">
    <location>
        <begin position="215"/>
        <end position="236"/>
    </location>
</feature>
<feature type="transmembrane region" description="Helical" evidence="7">
    <location>
        <begin position="77"/>
        <end position="99"/>
    </location>
</feature>
<protein>
    <submittedName>
        <fullName evidence="8">Uracil-xanthine permease family protein</fullName>
    </submittedName>
</protein>
<feature type="transmembrane region" description="Helical" evidence="7">
    <location>
        <begin position="141"/>
        <end position="162"/>
    </location>
</feature>
<dbReference type="InterPro" id="IPR006042">
    <property type="entry name" value="Xan_ur_permease"/>
</dbReference>
<dbReference type="PANTHER" id="PTHR42810:SF2">
    <property type="entry name" value="PURINE PERMEASE C1399.01C-RELATED"/>
    <property type="match status" value="1"/>
</dbReference>
<evidence type="ECO:0000256" key="4">
    <source>
        <dbReference type="ARBA" id="ARBA00022692"/>
    </source>
</evidence>
<keyword evidence="4 7" id="KW-0812">Transmembrane</keyword>
<dbReference type="PANTHER" id="PTHR42810">
    <property type="entry name" value="PURINE PERMEASE C1399.01C-RELATED"/>
    <property type="match status" value="1"/>
</dbReference>
<evidence type="ECO:0000313" key="9">
    <source>
        <dbReference type="Proteomes" id="UP001524473"/>
    </source>
</evidence>
<evidence type="ECO:0000256" key="1">
    <source>
        <dbReference type="ARBA" id="ARBA00004141"/>
    </source>
</evidence>
<feature type="transmembrane region" description="Helical" evidence="7">
    <location>
        <begin position="27"/>
        <end position="46"/>
    </location>
</feature>
<feature type="transmembrane region" description="Helical" evidence="7">
    <location>
        <begin position="371"/>
        <end position="392"/>
    </location>
</feature>
<organism evidence="8 9">
    <name type="scientific">Neglectibacter timonensis</name>
    <dbReference type="NCBI Taxonomy" id="1776382"/>
    <lineage>
        <taxon>Bacteria</taxon>
        <taxon>Bacillati</taxon>
        <taxon>Bacillota</taxon>
        <taxon>Clostridia</taxon>
        <taxon>Eubacteriales</taxon>
        <taxon>Oscillospiraceae</taxon>
        <taxon>Neglectibacter</taxon>
    </lineage>
</organism>
<dbReference type="GeneID" id="90532977"/>
<dbReference type="RefSeq" id="WP_066865537.1">
    <property type="nucleotide sequence ID" value="NZ_CABKVV010000014.1"/>
</dbReference>